<organism evidence="15 16">
    <name type="scientific">Intoshia linei</name>
    <dbReference type="NCBI Taxonomy" id="1819745"/>
    <lineage>
        <taxon>Eukaryota</taxon>
        <taxon>Metazoa</taxon>
        <taxon>Spiralia</taxon>
        <taxon>Lophotrochozoa</taxon>
        <taxon>Mesozoa</taxon>
        <taxon>Orthonectida</taxon>
        <taxon>Rhopaluridae</taxon>
        <taxon>Intoshia</taxon>
    </lineage>
</organism>
<dbReference type="Pfam" id="PF22614">
    <property type="entry name" value="Slo-like_RCK"/>
    <property type="match status" value="2"/>
</dbReference>
<dbReference type="Gene3D" id="1.10.287.70">
    <property type="match status" value="1"/>
</dbReference>
<keyword evidence="8" id="KW-0406">Ion transport</keyword>
<dbReference type="PANTHER" id="PTHR10027">
    <property type="entry name" value="CALCIUM-ACTIVATED POTASSIUM CHANNEL ALPHA CHAIN"/>
    <property type="match status" value="1"/>
</dbReference>
<dbReference type="InterPro" id="IPR047871">
    <property type="entry name" value="K_chnl_Slo-like"/>
</dbReference>
<dbReference type="GO" id="GO:0005228">
    <property type="term" value="F:intracellular sodium-activated potassium channel activity"/>
    <property type="evidence" value="ECO:0007669"/>
    <property type="project" value="TreeGrafter"/>
</dbReference>
<evidence type="ECO:0000259" key="12">
    <source>
        <dbReference type="Pfam" id="PF03493"/>
    </source>
</evidence>
<evidence type="ECO:0000256" key="7">
    <source>
        <dbReference type="ARBA" id="ARBA00022989"/>
    </source>
</evidence>
<feature type="domain" description="Calcium-activated potassium channel BK alpha subunit" evidence="12">
    <location>
        <begin position="316"/>
        <end position="407"/>
    </location>
</feature>
<keyword evidence="7" id="KW-1133">Transmembrane helix</keyword>
<keyword evidence="2" id="KW-0813">Transport</keyword>
<name>A0A177B856_9BILA</name>
<dbReference type="Gene3D" id="3.40.50.720">
    <property type="entry name" value="NAD(P)-binding Rossmann-like Domain"/>
    <property type="match status" value="2"/>
</dbReference>
<evidence type="ECO:0000256" key="6">
    <source>
        <dbReference type="ARBA" id="ARBA00022958"/>
    </source>
</evidence>
<dbReference type="AlphaFoldDB" id="A0A177B856"/>
<dbReference type="SUPFAM" id="SSF81324">
    <property type="entry name" value="Voltage-gated potassium channels"/>
    <property type="match status" value="1"/>
</dbReference>
<reference evidence="15 16" key="1">
    <citation type="submission" date="2016-04" db="EMBL/GenBank/DDBJ databases">
        <title>The genome of Intoshia linei affirms orthonectids as highly simplified spiralians.</title>
        <authorList>
            <person name="Mikhailov K.V."/>
            <person name="Slusarev G.S."/>
            <person name="Nikitin M.A."/>
            <person name="Logacheva M.D."/>
            <person name="Penin A."/>
            <person name="Aleoshin V."/>
            <person name="Panchin Y.V."/>
        </authorList>
    </citation>
    <scope>NUCLEOTIDE SEQUENCE [LARGE SCALE GENOMIC DNA]</scope>
    <source>
        <strain evidence="15">Intl2013</strain>
        <tissue evidence="15">Whole animal</tissue>
    </source>
</reference>
<dbReference type="GO" id="GO:0015271">
    <property type="term" value="F:outward rectifier potassium channel activity"/>
    <property type="evidence" value="ECO:0007669"/>
    <property type="project" value="TreeGrafter"/>
</dbReference>
<evidence type="ECO:0000256" key="9">
    <source>
        <dbReference type="ARBA" id="ARBA00023136"/>
    </source>
</evidence>
<dbReference type="Proteomes" id="UP000078046">
    <property type="component" value="Unassembled WGS sequence"/>
</dbReference>
<evidence type="ECO:0008006" key="17">
    <source>
        <dbReference type="Google" id="ProtNLM"/>
    </source>
</evidence>
<evidence type="ECO:0000256" key="2">
    <source>
        <dbReference type="ARBA" id="ARBA00022448"/>
    </source>
</evidence>
<evidence type="ECO:0000256" key="3">
    <source>
        <dbReference type="ARBA" id="ARBA00022538"/>
    </source>
</evidence>
<keyword evidence="5" id="KW-0631">Potassium channel</keyword>
<dbReference type="InterPro" id="IPR003929">
    <property type="entry name" value="K_chnl_BK_asu"/>
</dbReference>
<keyword evidence="4" id="KW-0812">Transmembrane</keyword>
<dbReference type="InterPro" id="IPR013099">
    <property type="entry name" value="K_chnl_dom"/>
</dbReference>
<comment type="subcellular location">
    <subcellularLocation>
        <location evidence="1">Membrane</location>
        <topology evidence="1">Multi-pass membrane protein</topology>
    </subcellularLocation>
</comment>
<feature type="domain" description="RCK N-terminal" evidence="14">
    <location>
        <begin position="181"/>
        <end position="299"/>
    </location>
</feature>
<dbReference type="InterPro" id="IPR003148">
    <property type="entry name" value="RCK_N"/>
</dbReference>
<keyword evidence="3" id="KW-0633">Potassium transport</keyword>
<evidence type="ECO:0000256" key="11">
    <source>
        <dbReference type="ARBA" id="ARBA00034430"/>
    </source>
</evidence>
<gene>
    <name evidence="15" type="ORF">A3Q56_01757</name>
</gene>
<proteinExistence type="predicted"/>
<dbReference type="EMBL" id="LWCA01000144">
    <property type="protein sequence ID" value="OAF70478.1"/>
    <property type="molecule type" value="Genomic_DNA"/>
</dbReference>
<evidence type="ECO:0000259" key="13">
    <source>
        <dbReference type="Pfam" id="PF07885"/>
    </source>
</evidence>
<evidence type="ECO:0000313" key="15">
    <source>
        <dbReference type="EMBL" id="OAF70478.1"/>
    </source>
</evidence>
<dbReference type="OrthoDB" id="257992at2759"/>
<keyword evidence="9" id="KW-0472">Membrane</keyword>
<feature type="domain" description="Potassium channel" evidence="13">
    <location>
        <begin position="109"/>
        <end position="155"/>
    </location>
</feature>
<dbReference type="GO" id="GO:0005886">
    <property type="term" value="C:plasma membrane"/>
    <property type="evidence" value="ECO:0007669"/>
    <property type="project" value="TreeGrafter"/>
</dbReference>
<evidence type="ECO:0000313" key="16">
    <source>
        <dbReference type="Proteomes" id="UP000078046"/>
    </source>
</evidence>
<comment type="catalytic activity">
    <reaction evidence="11">
        <text>K(+)(in) = K(+)(out)</text>
        <dbReference type="Rhea" id="RHEA:29463"/>
        <dbReference type="ChEBI" id="CHEBI:29103"/>
    </reaction>
</comment>
<evidence type="ECO:0000256" key="10">
    <source>
        <dbReference type="ARBA" id="ARBA00023303"/>
    </source>
</evidence>
<sequence>MKHAIVYNHNRIKYARKYVRKSKPRKATFLRHFFEDSKISKNNLNQSSLVFFIPPILIFILRNPHNAKHPYNSNANIEFRKKFWFFNNDANLYGFNSASGVQHLQLGGKSQFTTLDSIWFTIVTMSTVGYGDISPDIWPSKMFVIGIIIAMLLILPQKIQNLNNIWIEKQKSGGSYSSWFNNPHVVIVSTGISTKLINDFLIEFYSYENLRNYSIAILCPEELDLSTKNLLKMSTWNDKLFYLQGSPLNQYDLLRCSIDSAKACFLFIDRNSSDRMACDKETILHSWAIYDFSPSCVQYVQLFLMENKVHVLFAKYVVCEEEFILSILANNVLFPSMSTIFSLLMHTLTGDEEGIDDWTAEYNLGGGNEIYSNDVSSTSPFYRYVGMSFNSSTADAFIRYNLTMIAIGKENNESICINPGSNRIVEENDKIYYINLFKLDQLSSSFYVTNDRDDYIGVEDNNNLVELKETTDLAKGISTYFSRDENVGIPPHNYFNASSFSNTITCKTKRSSCCLSLNELCEHNINNYSEIIKDSILLTGNKSLNSIHTFICILRSANIPTKDIYNIIIMIDNEPNTEFIDTLSYFKNVYIIQGSYLNMEHLLKAGIVKTKTLVMSNRSNKDEYRSKTVSDFSIILFLQSLLQAFPKLNIISELKVVSNVRFIDFDKDYNYNQNVSKFEKKSIKRNNPLTHKYRLSFMTGNVFNSSILNTLLLQTFEKNYLLRLVKMMLGIEQSSNSGVMLIMNVSKYVPYFKYYGPLFTHMVRNENTTPFCIYRTFRLDEIHRSNAFIEKVKLTKYFVKNKMDNMDYLKKLNITYDDYDDDEYSEFKKTVKIPLINPSYNFPLEMNDQMYFINQISGYILKAPHNRKLI</sequence>
<evidence type="ECO:0000256" key="8">
    <source>
        <dbReference type="ARBA" id="ARBA00023065"/>
    </source>
</evidence>
<evidence type="ECO:0000259" key="14">
    <source>
        <dbReference type="Pfam" id="PF22614"/>
    </source>
</evidence>
<dbReference type="Pfam" id="PF03493">
    <property type="entry name" value="BK_channel_a"/>
    <property type="match status" value="1"/>
</dbReference>
<evidence type="ECO:0000256" key="5">
    <source>
        <dbReference type="ARBA" id="ARBA00022826"/>
    </source>
</evidence>
<accession>A0A177B856</accession>
<comment type="caution">
    <text evidence="15">The sequence shown here is derived from an EMBL/GenBank/DDBJ whole genome shotgun (WGS) entry which is preliminary data.</text>
</comment>
<keyword evidence="16" id="KW-1185">Reference proteome</keyword>
<dbReference type="Pfam" id="PF07885">
    <property type="entry name" value="Ion_trans_2"/>
    <property type="match status" value="1"/>
</dbReference>
<feature type="domain" description="RCK N-terminal" evidence="14">
    <location>
        <begin position="533"/>
        <end position="651"/>
    </location>
</feature>
<evidence type="ECO:0000256" key="4">
    <source>
        <dbReference type="ARBA" id="ARBA00022692"/>
    </source>
</evidence>
<keyword evidence="6" id="KW-0630">Potassium</keyword>
<dbReference type="PANTHER" id="PTHR10027:SF10">
    <property type="entry name" value="SLOWPOKE 2, ISOFORM D"/>
    <property type="match status" value="1"/>
</dbReference>
<keyword evidence="10" id="KW-0407">Ion channel</keyword>
<protein>
    <recommendedName>
        <fullName evidence="17">Potassium channel domain-containing protein</fullName>
    </recommendedName>
</protein>
<evidence type="ECO:0000256" key="1">
    <source>
        <dbReference type="ARBA" id="ARBA00004141"/>
    </source>
</evidence>